<keyword evidence="3" id="KW-1185">Reference proteome</keyword>
<feature type="region of interest" description="Disordered" evidence="1">
    <location>
        <begin position="1"/>
        <end position="21"/>
    </location>
</feature>
<evidence type="ECO:0000256" key="1">
    <source>
        <dbReference type="SAM" id="MobiDB-lite"/>
    </source>
</evidence>
<organism evidence="2 3">
    <name type="scientific">Angomonas deanei</name>
    <dbReference type="NCBI Taxonomy" id="59799"/>
    <lineage>
        <taxon>Eukaryota</taxon>
        <taxon>Discoba</taxon>
        <taxon>Euglenozoa</taxon>
        <taxon>Kinetoplastea</taxon>
        <taxon>Metakinetoplastina</taxon>
        <taxon>Trypanosomatida</taxon>
        <taxon>Trypanosomatidae</taxon>
        <taxon>Strigomonadinae</taxon>
        <taxon>Angomonas</taxon>
    </lineage>
</organism>
<feature type="compositionally biased region" description="Basic and acidic residues" evidence="1">
    <location>
        <begin position="1"/>
        <end position="17"/>
    </location>
</feature>
<feature type="region of interest" description="Disordered" evidence="1">
    <location>
        <begin position="37"/>
        <end position="162"/>
    </location>
</feature>
<dbReference type="EMBL" id="LR877153">
    <property type="protein sequence ID" value="CAD2217721.1"/>
    <property type="molecule type" value="Genomic_DNA"/>
</dbReference>
<protein>
    <submittedName>
        <fullName evidence="2">Uncharacterized protein</fullName>
    </submittedName>
</protein>
<sequence>MEEEKSMPRLTIMREEDMPSWSARRAVADVNRYEREYSVKSVSLPARSTIEIEVDPLALPSESEERHDSQSLPGQRERSPSDSISVSDEETEEETKKRTETPPLEAHDEEMEAERPSVAPPRYVDAPRLYTTKGAKAHHGGKMMRMLVPPLTPTPLLCPTSH</sequence>
<reference evidence="2 3" key="1">
    <citation type="submission" date="2020-08" db="EMBL/GenBank/DDBJ databases">
        <authorList>
            <person name="Newling K."/>
            <person name="Davey J."/>
            <person name="Forrester S."/>
        </authorList>
    </citation>
    <scope>NUCLEOTIDE SEQUENCE [LARGE SCALE GENOMIC DNA]</scope>
    <source>
        <strain evidence="3">Crithidia deanei Carvalho (ATCC PRA-265)</strain>
    </source>
</reference>
<proteinExistence type="predicted"/>
<dbReference type="VEuPathDB" id="TriTrypDB:ADEAN_000520100"/>
<gene>
    <name evidence="2" type="ORF">ADEAN_000520100</name>
</gene>
<dbReference type="Proteomes" id="UP000515908">
    <property type="component" value="Chromosome 09"/>
</dbReference>
<name>A0A7G2CFH5_9TRYP</name>
<evidence type="ECO:0000313" key="2">
    <source>
        <dbReference type="EMBL" id="CAD2217721.1"/>
    </source>
</evidence>
<dbReference type="AlphaFoldDB" id="A0A7G2CFH5"/>
<accession>A0A7G2CFH5</accession>
<feature type="compositionally biased region" description="Basic and acidic residues" evidence="1">
    <location>
        <begin position="63"/>
        <end position="80"/>
    </location>
</feature>
<evidence type="ECO:0000313" key="3">
    <source>
        <dbReference type="Proteomes" id="UP000515908"/>
    </source>
</evidence>